<evidence type="ECO:0000256" key="1">
    <source>
        <dbReference type="SAM" id="MobiDB-lite"/>
    </source>
</evidence>
<organism evidence="3 4">
    <name type="scientific">Loxostege sticticalis</name>
    <name type="common">Beet webworm moth</name>
    <dbReference type="NCBI Taxonomy" id="481309"/>
    <lineage>
        <taxon>Eukaryota</taxon>
        <taxon>Metazoa</taxon>
        <taxon>Ecdysozoa</taxon>
        <taxon>Arthropoda</taxon>
        <taxon>Hexapoda</taxon>
        <taxon>Insecta</taxon>
        <taxon>Pterygota</taxon>
        <taxon>Neoptera</taxon>
        <taxon>Endopterygota</taxon>
        <taxon>Lepidoptera</taxon>
        <taxon>Glossata</taxon>
        <taxon>Ditrysia</taxon>
        <taxon>Pyraloidea</taxon>
        <taxon>Crambidae</taxon>
        <taxon>Pyraustinae</taxon>
        <taxon>Loxostege</taxon>
    </lineage>
</organism>
<dbReference type="AlphaFoldDB" id="A0ABD0T015"/>
<gene>
    <name evidence="3" type="ORF">ABMA28_002138</name>
</gene>
<dbReference type="EMBL" id="JBEDNZ010000012">
    <property type="protein sequence ID" value="KAL0831300.1"/>
    <property type="molecule type" value="Genomic_DNA"/>
</dbReference>
<sequence length="156" mass="18079">MLFQAFCFILVLSPVLSRHVPRYAELDEEDQHLVRAAYDTPSYDSYEHEEYSYEENDGKLDKLDLFKDGLWALKAKIKELKAFDKALLASMLSTKLKVKDLLENHMDGILKHHHDKKKPHYQAPSYHQPQYPAAAPQYGGAQYPAPQYGHDPYYGH</sequence>
<accession>A0ABD0T015</accession>
<feature type="chain" id="PRO_5044839740" evidence="2">
    <location>
        <begin position="18"/>
        <end position="156"/>
    </location>
</feature>
<reference evidence="3 4" key="1">
    <citation type="submission" date="2024-06" db="EMBL/GenBank/DDBJ databases">
        <title>A chromosome-level genome assembly of beet webworm, Loxostege sticticalis.</title>
        <authorList>
            <person name="Zhang Y."/>
        </authorList>
    </citation>
    <scope>NUCLEOTIDE SEQUENCE [LARGE SCALE GENOMIC DNA]</scope>
    <source>
        <strain evidence="3">AQ028</strain>
        <tissue evidence="3">Male pupae</tissue>
    </source>
</reference>
<dbReference type="Proteomes" id="UP001549921">
    <property type="component" value="Unassembled WGS sequence"/>
</dbReference>
<feature type="signal peptide" evidence="2">
    <location>
        <begin position="1"/>
        <end position="17"/>
    </location>
</feature>
<protein>
    <submittedName>
        <fullName evidence="3">Uncharacterized protein</fullName>
    </submittedName>
</protein>
<evidence type="ECO:0000313" key="3">
    <source>
        <dbReference type="EMBL" id="KAL0831300.1"/>
    </source>
</evidence>
<comment type="caution">
    <text evidence="3">The sequence shown here is derived from an EMBL/GenBank/DDBJ whole genome shotgun (WGS) entry which is preliminary data.</text>
</comment>
<name>A0ABD0T015_LOXSC</name>
<keyword evidence="2" id="KW-0732">Signal</keyword>
<proteinExistence type="predicted"/>
<evidence type="ECO:0000256" key="2">
    <source>
        <dbReference type="SAM" id="SignalP"/>
    </source>
</evidence>
<feature type="region of interest" description="Disordered" evidence="1">
    <location>
        <begin position="113"/>
        <end position="142"/>
    </location>
</feature>
<evidence type="ECO:0000313" key="4">
    <source>
        <dbReference type="Proteomes" id="UP001549921"/>
    </source>
</evidence>